<sequence length="164" mass="17403">MLIKSQKDFFSGLLFTTIGVVFGIGAKSYTIGTAARMGPGYFPLMLSVLLAGMGVLIMLSAILRRHRPLNGDPIGPWAWRPLFYILAANFAFGILLVGLPALGIPSFGLMVAIYALVLISGRAAFNASLKSSLILATVLAVGSYVVFIKSLGLVLPVWPSFLVG</sequence>
<dbReference type="InterPro" id="IPR009936">
    <property type="entry name" value="DUF1468"/>
</dbReference>
<evidence type="ECO:0000259" key="2">
    <source>
        <dbReference type="Pfam" id="PF07331"/>
    </source>
</evidence>
<evidence type="ECO:0000313" key="5">
    <source>
        <dbReference type="EMBL" id="RMX11702.1"/>
    </source>
</evidence>
<evidence type="ECO:0000313" key="3">
    <source>
        <dbReference type="EMBL" id="RMW99412.1"/>
    </source>
</evidence>
<feature type="transmembrane region" description="Helical" evidence="1">
    <location>
        <begin position="82"/>
        <end position="101"/>
    </location>
</feature>
<feature type="transmembrane region" description="Helical" evidence="1">
    <location>
        <begin position="9"/>
        <end position="29"/>
    </location>
</feature>
<feature type="domain" description="DUF1468" evidence="2">
    <location>
        <begin position="11"/>
        <end position="156"/>
    </location>
</feature>
<evidence type="ECO:0000313" key="4">
    <source>
        <dbReference type="EMBL" id="RMX01297.1"/>
    </source>
</evidence>
<dbReference type="EMBL" id="RDQM01000001">
    <property type="protein sequence ID" value="RMX01297.1"/>
    <property type="molecule type" value="Genomic_DNA"/>
</dbReference>
<protein>
    <submittedName>
        <fullName evidence="3">Tripartite tricarboxylate transporter TctB family protein</fullName>
    </submittedName>
</protein>
<evidence type="ECO:0000256" key="1">
    <source>
        <dbReference type="SAM" id="Phobius"/>
    </source>
</evidence>
<keyword evidence="6" id="KW-1185">Reference proteome</keyword>
<dbReference type="EMBL" id="RDQL01000008">
    <property type="protein sequence ID" value="RMW99412.1"/>
    <property type="molecule type" value="Genomic_DNA"/>
</dbReference>
<accession>A0A3M6QE61</accession>
<gene>
    <name evidence="5" type="ORF">EBQ24_00155</name>
    <name evidence="3" type="ORF">EBQ25_07525</name>
    <name evidence="4" type="ORF">EBQ26_00485</name>
</gene>
<accession>A0A3M6Q8I2</accession>
<organism evidence="3 6">
    <name type="scientific">Allofranklinella schreckenbergeri</name>
    <dbReference type="NCBI Taxonomy" id="1076744"/>
    <lineage>
        <taxon>Bacteria</taxon>
        <taxon>Pseudomonadati</taxon>
        <taxon>Pseudomonadota</taxon>
        <taxon>Betaproteobacteria</taxon>
        <taxon>Burkholderiales</taxon>
        <taxon>Comamonadaceae</taxon>
        <taxon>Allofranklinella</taxon>
    </lineage>
</organism>
<keyword evidence="1" id="KW-0472">Membrane</keyword>
<evidence type="ECO:0000313" key="6">
    <source>
        <dbReference type="Proteomes" id="UP000267035"/>
    </source>
</evidence>
<evidence type="ECO:0000313" key="8">
    <source>
        <dbReference type="Proteomes" id="UP000281171"/>
    </source>
</evidence>
<keyword evidence="1" id="KW-0812">Transmembrane</keyword>
<dbReference type="Pfam" id="PF07331">
    <property type="entry name" value="TctB"/>
    <property type="match status" value="1"/>
</dbReference>
<dbReference type="Proteomes" id="UP000267035">
    <property type="component" value="Unassembled WGS sequence"/>
</dbReference>
<feature type="transmembrane region" description="Helical" evidence="1">
    <location>
        <begin position="132"/>
        <end position="158"/>
    </location>
</feature>
<keyword evidence="1" id="KW-1133">Transmembrane helix</keyword>
<feature type="transmembrane region" description="Helical" evidence="1">
    <location>
        <begin position="41"/>
        <end position="62"/>
    </location>
</feature>
<name>A0A3M6Q8I2_9BURK</name>
<dbReference type="Proteomes" id="UP000281171">
    <property type="component" value="Unassembled WGS sequence"/>
</dbReference>
<accession>A0A3M6R8L9</accession>
<dbReference type="AlphaFoldDB" id="A0A3M6Q8I2"/>
<feature type="transmembrane region" description="Helical" evidence="1">
    <location>
        <begin position="107"/>
        <end position="125"/>
    </location>
</feature>
<evidence type="ECO:0000313" key="7">
    <source>
        <dbReference type="Proteomes" id="UP000267521"/>
    </source>
</evidence>
<comment type="caution">
    <text evidence="3">The sequence shown here is derived from an EMBL/GenBank/DDBJ whole genome shotgun (WGS) entry which is preliminary data.</text>
</comment>
<dbReference type="Proteomes" id="UP000267521">
    <property type="component" value="Unassembled WGS sequence"/>
</dbReference>
<proteinExistence type="predicted"/>
<reference evidence="6 7" key="1">
    <citation type="submission" date="2018-10" db="EMBL/GenBank/DDBJ databases">
        <title>Comamonadaceae CDC group NO-1 genome sequencing and assembly.</title>
        <authorList>
            <person name="Bernier A.-M."/>
            <person name="Bernard K."/>
        </authorList>
    </citation>
    <scope>NUCLEOTIDE SEQUENCE [LARGE SCALE GENOMIC DNA]</scope>
    <source>
        <strain evidence="3 6">NML161473</strain>
        <strain evidence="5 8">NML180581</strain>
        <strain evidence="4 7">NML970147</strain>
    </source>
</reference>
<dbReference type="EMBL" id="RDQK01000001">
    <property type="protein sequence ID" value="RMX11702.1"/>
    <property type="molecule type" value="Genomic_DNA"/>
</dbReference>
<dbReference type="RefSeq" id="WP_122237068.1">
    <property type="nucleotide sequence ID" value="NZ_RDQK01000001.1"/>
</dbReference>